<evidence type="ECO:0000256" key="3">
    <source>
        <dbReference type="ARBA" id="ARBA00022692"/>
    </source>
</evidence>
<reference evidence="7 8" key="1">
    <citation type="submission" date="2019-01" db="EMBL/GenBank/DDBJ databases">
        <authorList>
            <person name="Chen W.-M."/>
        </authorList>
    </citation>
    <scope>NUCLEOTIDE SEQUENCE [LARGE SCALE GENOMIC DNA]</scope>
    <source>
        <strain evidence="7 8">TLA-22</strain>
    </source>
</reference>
<dbReference type="Proteomes" id="UP000282977">
    <property type="component" value="Unassembled WGS sequence"/>
</dbReference>
<name>A0A437J4Q7_9SPHN</name>
<evidence type="ECO:0008006" key="9">
    <source>
        <dbReference type="Google" id="ProtNLM"/>
    </source>
</evidence>
<dbReference type="AlphaFoldDB" id="A0A437J4Q7"/>
<comment type="subcellular location">
    <subcellularLocation>
        <location evidence="1">Cell membrane</location>
        <topology evidence="1">Multi-pass membrane protein</topology>
    </subcellularLocation>
</comment>
<feature type="transmembrane region" description="Helical" evidence="6">
    <location>
        <begin position="67"/>
        <end position="87"/>
    </location>
</feature>
<evidence type="ECO:0000313" key="7">
    <source>
        <dbReference type="EMBL" id="RVT39675.1"/>
    </source>
</evidence>
<dbReference type="GO" id="GO:0005886">
    <property type="term" value="C:plasma membrane"/>
    <property type="evidence" value="ECO:0007669"/>
    <property type="project" value="UniProtKB-SubCell"/>
</dbReference>
<proteinExistence type="predicted"/>
<dbReference type="GO" id="GO:0015171">
    <property type="term" value="F:amino acid transmembrane transporter activity"/>
    <property type="evidence" value="ECO:0007669"/>
    <property type="project" value="TreeGrafter"/>
</dbReference>
<dbReference type="EMBL" id="RZUL01000006">
    <property type="protein sequence ID" value="RVT39675.1"/>
    <property type="molecule type" value="Genomic_DNA"/>
</dbReference>
<dbReference type="InterPro" id="IPR001123">
    <property type="entry name" value="LeuE-type"/>
</dbReference>
<dbReference type="PANTHER" id="PTHR30086:SF20">
    <property type="entry name" value="ARGININE EXPORTER PROTEIN ARGO-RELATED"/>
    <property type="match status" value="1"/>
</dbReference>
<evidence type="ECO:0000256" key="6">
    <source>
        <dbReference type="SAM" id="Phobius"/>
    </source>
</evidence>
<accession>A0A437J4Q7</accession>
<evidence type="ECO:0000256" key="2">
    <source>
        <dbReference type="ARBA" id="ARBA00022475"/>
    </source>
</evidence>
<evidence type="ECO:0000256" key="4">
    <source>
        <dbReference type="ARBA" id="ARBA00022989"/>
    </source>
</evidence>
<evidence type="ECO:0000256" key="1">
    <source>
        <dbReference type="ARBA" id="ARBA00004651"/>
    </source>
</evidence>
<comment type="caution">
    <text evidence="7">The sequence shown here is derived from an EMBL/GenBank/DDBJ whole genome shotgun (WGS) entry which is preliminary data.</text>
</comment>
<dbReference type="PANTHER" id="PTHR30086">
    <property type="entry name" value="ARGININE EXPORTER PROTEIN ARGO"/>
    <property type="match status" value="1"/>
</dbReference>
<evidence type="ECO:0000256" key="5">
    <source>
        <dbReference type="ARBA" id="ARBA00023136"/>
    </source>
</evidence>
<feature type="transmembrane region" description="Helical" evidence="6">
    <location>
        <begin position="38"/>
        <end position="61"/>
    </location>
</feature>
<keyword evidence="3 6" id="KW-0812">Transmembrane</keyword>
<dbReference type="Pfam" id="PF01810">
    <property type="entry name" value="LysE"/>
    <property type="match status" value="1"/>
</dbReference>
<organism evidence="7 8">
    <name type="scientific">Sphingobium algorifonticola</name>
    <dbReference type="NCBI Taxonomy" id="2008318"/>
    <lineage>
        <taxon>Bacteria</taxon>
        <taxon>Pseudomonadati</taxon>
        <taxon>Pseudomonadota</taxon>
        <taxon>Alphaproteobacteria</taxon>
        <taxon>Sphingomonadales</taxon>
        <taxon>Sphingomonadaceae</taxon>
        <taxon>Sphingobium</taxon>
    </lineage>
</organism>
<gene>
    <name evidence="7" type="ORF">ENE74_15095</name>
</gene>
<dbReference type="OrthoDB" id="9804822at2"/>
<keyword evidence="5 6" id="KW-0472">Membrane</keyword>
<protein>
    <recommendedName>
        <fullName evidence="9">LysE family translocator</fullName>
    </recommendedName>
</protein>
<evidence type="ECO:0000313" key="8">
    <source>
        <dbReference type="Proteomes" id="UP000282977"/>
    </source>
</evidence>
<keyword evidence="2" id="KW-1003">Cell membrane</keyword>
<keyword evidence="8" id="KW-1185">Reference proteome</keyword>
<feature type="transmembrane region" description="Helical" evidence="6">
    <location>
        <begin position="6"/>
        <end position="31"/>
    </location>
</feature>
<sequence length="115" mass="11920">MWRDLLLVYGAYVLTAGSPGPSTMGIMGVAMRDGRRPAAAMAAGVVTTSFAWGLIAAMGLATLIVRYAQALVLLKIAGGAYLLWHAFKSAQSAMRSDTGSVPVAAGEARFASVRS</sequence>
<keyword evidence="4 6" id="KW-1133">Transmembrane helix</keyword>